<evidence type="ECO:0000313" key="2">
    <source>
        <dbReference type="Proteomes" id="UP001596044"/>
    </source>
</evidence>
<dbReference type="Pfam" id="PF12787">
    <property type="entry name" value="EcsC"/>
    <property type="match status" value="1"/>
</dbReference>
<evidence type="ECO:0000313" key="1">
    <source>
        <dbReference type="EMBL" id="MFC5447885.1"/>
    </source>
</evidence>
<dbReference type="Proteomes" id="UP001596044">
    <property type="component" value="Unassembled WGS sequence"/>
</dbReference>
<name>A0ABW0K381_9BACL</name>
<accession>A0ABW0K381</accession>
<dbReference type="InterPro" id="IPR024787">
    <property type="entry name" value="EcsC"/>
</dbReference>
<proteinExistence type="predicted"/>
<dbReference type="PANTHER" id="PTHR41260">
    <property type="entry name" value="PROTEIN ECSC"/>
    <property type="match status" value="1"/>
</dbReference>
<keyword evidence="2" id="KW-1185">Reference proteome</keyword>
<reference evidence="2" key="1">
    <citation type="journal article" date="2019" name="Int. J. Syst. Evol. Microbiol.">
        <title>The Global Catalogue of Microorganisms (GCM) 10K type strain sequencing project: providing services to taxonomists for standard genome sequencing and annotation.</title>
        <authorList>
            <consortium name="The Broad Institute Genomics Platform"/>
            <consortium name="The Broad Institute Genome Sequencing Center for Infectious Disease"/>
            <person name="Wu L."/>
            <person name="Ma J."/>
        </authorList>
    </citation>
    <scope>NUCLEOTIDE SEQUENCE [LARGE SCALE GENOMIC DNA]</scope>
    <source>
        <strain evidence="2">KACC 11904</strain>
    </source>
</reference>
<dbReference type="RefSeq" id="WP_270885881.1">
    <property type="nucleotide sequence ID" value="NZ_JAQFVF010000092.1"/>
</dbReference>
<dbReference type="EMBL" id="JBHSMJ010000009">
    <property type="protein sequence ID" value="MFC5447885.1"/>
    <property type="molecule type" value="Genomic_DNA"/>
</dbReference>
<protein>
    <submittedName>
        <fullName evidence="1">EcsC family protein</fullName>
    </submittedName>
</protein>
<organism evidence="1 2">
    <name type="scientific">Paenibacillus aestuarii</name>
    <dbReference type="NCBI Taxonomy" id="516965"/>
    <lineage>
        <taxon>Bacteria</taxon>
        <taxon>Bacillati</taxon>
        <taxon>Bacillota</taxon>
        <taxon>Bacilli</taxon>
        <taxon>Bacillales</taxon>
        <taxon>Paenibacillaceae</taxon>
        <taxon>Paenibacillus</taxon>
    </lineage>
</organism>
<dbReference type="PANTHER" id="PTHR41260:SF1">
    <property type="entry name" value="PROTEIN ECSC"/>
    <property type="match status" value="1"/>
</dbReference>
<gene>
    <name evidence="1" type="ORF">ACFPOG_06420</name>
</gene>
<sequence>MKKELKSVSKQRETREELLDELAQIERWEAGQKDLWFWEKIGRMPFQLLDRLTPAIVHKKIGEALNELGHYLQAGGRYLISEKATLARLEQAADGGAVDGERDLSLGGATEGKRGLPLGGEADGEQDLSLGGATEMTLERVRHLPLGVMDQAAASIVKMSAKAATLQGATTGIGGIFTLAVDIPAVLAMSLKLIQEIAICYGYDPQEKEERIFTVKCLQFSSSDIVGKRAILEELAVYGADREQAQMISQLQGWREVFATYRDNWGWKKLFQFIPVAGIIIGAWINRGTLQDVGEAASMLYRKRRILERLRDAG</sequence>
<comment type="caution">
    <text evidence="1">The sequence shown here is derived from an EMBL/GenBank/DDBJ whole genome shotgun (WGS) entry which is preliminary data.</text>
</comment>